<dbReference type="SUPFAM" id="SSF109709">
    <property type="entry name" value="KorB DNA-binding domain-like"/>
    <property type="match status" value="1"/>
</dbReference>
<evidence type="ECO:0000256" key="4">
    <source>
        <dbReference type="ARBA" id="ARBA00023125"/>
    </source>
</evidence>
<evidence type="ECO:0000313" key="7">
    <source>
        <dbReference type="Proteomes" id="UP000824128"/>
    </source>
</evidence>
<dbReference type="FunFam" id="1.10.10.2830:FF:000001">
    <property type="entry name" value="Chromosome partitioning protein ParB"/>
    <property type="match status" value="1"/>
</dbReference>
<evidence type="ECO:0000256" key="2">
    <source>
        <dbReference type="ARBA" id="ARBA00006295"/>
    </source>
</evidence>
<dbReference type="SMART" id="SM00470">
    <property type="entry name" value="ParB"/>
    <property type="match status" value="1"/>
</dbReference>
<dbReference type="InterPro" id="IPR057240">
    <property type="entry name" value="ParB_dimer_C"/>
</dbReference>
<comment type="caution">
    <text evidence="6">The sequence shown here is derived from an EMBL/GenBank/DDBJ whole genome shotgun (WGS) entry which is preliminary data.</text>
</comment>
<dbReference type="EMBL" id="DVNZ01000093">
    <property type="protein sequence ID" value="HIU94085.1"/>
    <property type="molecule type" value="Genomic_DNA"/>
</dbReference>
<dbReference type="GO" id="GO:0005694">
    <property type="term" value="C:chromosome"/>
    <property type="evidence" value="ECO:0007669"/>
    <property type="project" value="TreeGrafter"/>
</dbReference>
<dbReference type="PANTHER" id="PTHR33375:SF1">
    <property type="entry name" value="CHROMOSOME-PARTITIONING PROTEIN PARB-RELATED"/>
    <property type="match status" value="1"/>
</dbReference>
<dbReference type="Proteomes" id="UP000824128">
    <property type="component" value="Unassembled WGS sequence"/>
</dbReference>
<dbReference type="NCBIfam" id="TIGR00180">
    <property type="entry name" value="parB_part"/>
    <property type="match status" value="1"/>
</dbReference>
<comment type="similarity">
    <text evidence="2">Belongs to the ParB family.</text>
</comment>
<dbReference type="InterPro" id="IPR001387">
    <property type="entry name" value="Cro/C1-type_HTH"/>
</dbReference>
<dbReference type="InterPro" id="IPR041468">
    <property type="entry name" value="HTH_ParB/Spo0J"/>
</dbReference>
<dbReference type="GO" id="GO:0003677">
    <property type="term" value="F:DNA binding"/>
    <property type="evidence" value="ECO:0007669"/>
    <property type="project" value="UniProtKB-KW"/>
</dbReference>
<dbReference type="AlphaFoldDB" id="A0A9D1N3A6"/>
<sequence length="286" mass="31366">MAGMKKGLGRGLDALLEPYAAPQAEAGRVLEISVRDIDTNRAQPRKSFDEAALRELADSIRVHGVVQPLLVKPNGGRYTIVAGERRFRAARLAGLAAVPALAVEYDDAKMQEVALIENLQREDLNPIEEAAAIRFLMQQHDLTQEEVSARLGKSRPAIANALRLLGLEKDVLELVRDGTLSAGHGRALAAVEDAAQQKKLADECVRMGYSVRALESRVRNLRAQAQPKKRPAPAPHSGDLAAAERALRERLGTRVRIAGDEKKGRITIEYYTAAELQRLYDQLMQG</sequence>
<dbReference type="Gene3D" id="1.10.10.2830">
    <property type="match status" value="1"/>
</dbReference>
<feature type="domain" description="HTH cro/C1-type" evidence="5">
    <location>
        <begin position="133"/>
        <end position="160"/>
    </location>
</feature>
<dbReference type="InterPro" id="IPR036086">
    <property type="entry name" value="ParB/Sulfiredoxin_sf"/>
</dbReference>
<evidence type="ECO:0000256" key="3">
    <source>
        <dbReference type="ARBA" id="ARBA00022829"/>
    </source>
</evidence>
<dbReference type="Pfam" id="PF17762">
    <property type="entry name" value="HTH_ParB"/>
    <property type="match status" value="1"/>
</dbReference>
<dbReference type="GO" id="GO:0007059">
    <property type="term" value="P:chromosome segregation"/>
    <property type="evidence" value="ECO:0007669"/>
    <property type="project" value="UniProtKB-KW"/>
</dbReference>
<dbReference type="GO" id="GO:0045881">
    <property type="term" value="P:positive regulation of sporulation resulting in formation of a cellular spore"/>
    <property type="evidence" value="ECO:0007669"/>
    <property type="project" value="TreeGrafter"/>
</dbReference>
<evidence type="ECO:0000259" key="5">
    <source>
        <dbReference type="PROSITE" id="PS50943"/>
    </source>
</evidence>
<dbReference type="GO" id="GO:0009295">
    <property type="term" value="C:nucleoid"/>
    <property type="evidence" value="ECO:0007669"/>
    <property type="project" value="UniProtKB-SubCell"/>
</dbReference>
<dbReference type="InterPro" id="IPR003115">
    <property type="entry name" value="ParB_N"/>
</dbReference>
<dbReference type="SUPFAM" id="SSF110849">
    <property type="entry name" value="ParB/Sulfiredoxin"/>
    <property type="match status" value="1"/>
</dbReference>
<evidence type="ECO:0000313" key="6">
    <source>
        <dbReference type="EMBL" id="HIU94085.1"/>
    </source>
</evidence>
<dbReference type="PANTHER" id="PTHR33375">
    <property type="entry name" value="CHROMOSOME-PARTITIONING PROTEIN PARB-RELATED"/>
    <property type="match status" value="1"/>
</dbReference>
<reference evidence="6" key="2">
    <citation type="journal article" date="2021" name="PeerJ">
        <title>Extensive microbial diversity within the chicken gut microbiome revealed by metagenomics and culture.</title>
        <authorList>
            <person name="Gilroy R."/>
            <person name="Ravi A."/>
            <person name="Getino M."/>
            <person name="Pursley I."/>
            <person name="Horton D.L."/>
            <person name="Alikhan N.F."/>
            <person name="Baker D."/>
            <person name="Gharbi K."/>
            <person name="Hall N."/>
            <person name="Watson M."/>
            <person name="Adriaenssens E.M."/>
            <person name="Foster-Nyarko E."/>
            <person name="Jarju S."/>
            <person name="Secka A."/>
            <person name="Antonio M."/>
            <person name="Oren A."/>
            <person name="Chaudhuri R.R."/>
            <person name="La Ragione R."/>
            <person name="Hildebrand F."/>
            <person name="Pallen M.J."/>
        </authorList>
    </citation>
    <scope>NUCLEOTIDE SEQUENCE</scope>
    <source>
        <strain evidence="6">ChiGjej2B2-16831</strain>
    </source>
</reference>
<dbReference type="InterPro" id="IPR050336">
    <property type="entry name" value="Chromosome_partition/occlusion"/>
</dbReference>
<dbReference type="InterPro" id="IPR004437">
    <property type="entry name" value="ParB/RepB/Spo0J"/>
</dbReference>
<dbReference type="Pfam" id="PF02195">
    <property type="entry name" value="ParB_N"/>
    <property type="match status" value="1"/>
</dbReference>
<dbReference type="Pfam" id="PF23552">
    <property type="entry name" value="ParB_C"/>
    <property type="match status" value="1"/>
</dbReference>
<name>A0A9D1N3A6_9FIRM</name>
<protein>
    <submittedName>
        <fullName evidence="6">ParB/RepB/Spo0J family partition protein</fullName>
    </submittedName>
</protein>
<dbReference type="FunFam" id="3.90.1530.30:FF:000001">
    <property type="entry name" value="Chromosome partitioning protein ParB"/>
    <property type="match status" value="1"/>
</dbReference>
<organism evidence="6 7">
    <name type="scientific">Candidatus Aphodomorpha intestinavium</name>
    <dbReference type="NCBI Taxonomy" id="2840672"/>
    <lineage>
        <taxon>Bacteria</taxon>
        <taxon>Bacillati</taxon>
        <taxon>Bacillota</taxon>
        <taxon>Clostridia</taxon>
        <taxon>Eubacteriales</taxon>
        <taxon>Candidatus Aphodomorpha</taxon>
    </lineage>
</organism>
<reference evidence="6" key="1">
    <citation type="submission" date="2020-10" db="EMBL/GenBank/DDBJ databases">
        <authorList>
            <person name="Gilroy R."/>
        </authorList>
    </citation>
    <scope>NUCLEOTIDE SEQUENCE</scope>
    <source>
        <strain evidence="6">ChiGjej2B2-16831</strain>
    </source>
</reference>
<dbReference type="PROSITE" id="PS50943">
    <property type="entry name" value="HTH_CROC1"/>
    <property type="match status" value="1"/>
</dbReference>
<keyword evidence="3" id="KW-0159">Chromosome partition</keyword>
<comment type="subcellular location">
    <subcellularLocation>
        <location evidence="1">Cytoplasm</location>
        <location evidence="1">Nucleoid</location>
    </subcellularLocation>
</comment>
<evidence type="ECO:0000256" key="1">
    <source>
        <dbReference type="ARBA" id="ARBA00004453"/>
    </source>
</evidence>
<dbReference type="CDD" id="cd16393">
    <property type="entry name" value="SPO0J_N"/>
    <property type="match status" value="1"/>
</dbReference>
<proteinExistence type="inferred from homology"/>
<dbReference type="Gene3D" id="3.90.1530.30">
    <property type="match status" value="1"/>
</dbReference>
<gene>
    <name evidence="6" type="ORF">IAD24_02890</name>
</gene>
<keyword evidence="4" id="KW-0238">DNA-binding</keyword>
<accession>A0A9D1N3A6</accession>